<name>A0A2I0HU92_PUNGR</name>
<dbReference type="EMBL" id="PGOL01005405">
    <property type="protein sequence ID" value="PKI35275.1"/>
    <property type="molecule type" value="Genomic_DNA"/>
</dbReference>
<feature type="compositionally biased region" description="Basic and acidic residues" evidence="1">
    <location>
        <begin position="36"/>
        <end position="45"/>
    </location>
</feature>
<evidence type="ECO:0000256" key="1">
    <source>
        <dbReference type="SAM" id="MobiDB-lite"/>
    </source>
</evidence>
<gene>
    <name evidence="2" type="ORF">CRG98_044338</name>
</gene>
<dbReference type="Proteomes" id="UP000233551">
    <property type="component" value="Unassembled WGS sequence"/>
</dbReference>
<evidence type="ECO:0000313" key="2">
    <source>
        <dbReference type="EMBL" id="PKI35275.1"/>
    </source>
</evidence>
<reference evidence="2 3" key="1">
    <citation type="submission" date="2017-11" db="EMBL/GenBank/DDBJ databases">
        <title>De-novo sequencing of pomegranate (Punica granatum L.) genome.</title>
        <authorList>
            <person name="Akparov Z."/>
            <person name="Amiraslanov A."/>
            <person name="Hajiyeva S."/>
            <person name="Abbasov M."/>
            <person name="Kaur K."/>
            <person name="Hamwieh A."/>
            <person name="Solovyev V."/>
            <person name="Salamov A."/>
            <person name="Braich B."/>
            <person name="Kosarev P."/>
            <person name="Mahmoud A."/>
            <person name="Hajiyev E."/>
            <person name="Babayeva S."/>
            <person name="Izzatullayeva V."/>
            <person name="Mammadov A."/>
            <person name="Mammadov A."/>
            <person name="Sharifova S."/>
            <person name="Ojaghi J."/>
            <person name="Eynullazada K."/>
            <person name="Bayramov B."/>
            <person name="Abdulazimova A."/>
            <person name="Shahmuradov I."/>
        </authorList>
    </citation>
    <scope>NUCLEOTIDE SEQUENCE [LARGE SCALE GENOMIC DNA]</scope>
    <source>
        <strain evidence="3">cv. AG2017</strain>
        <tissue evidence="2">Leaf</tissue>
    </source>
</reference>
<feature type="region of interest" description="Disordered" evidence="1">
    <location>
        <begin position="1"/>
        <end position="108"/>
    </location>
</feature>
<evidence type="ECO:0000313" key="3">
    <source>
        <dbReference type="Proteomes" id="UP000233551"/>
    </source>
</evidence>
<comment type="caution">
    <text evidence="2">The sequence shown here is derived from an EMBL/GenBank/DDBJ whole genome shotgun (WGS) entry which is preliminary data.</text>
</comment>
<proteinExistence type="predicted"/>
<feature type="compositionally biased region" description="Basic residues" evidence="1">
    <location>
        <begin position="22"/>
        <end position="31"/>
    </location>
</feature>
<protein>
    <submittedName>
        <fullName evidence="2">Uncharacterized protein</fullName>
    </submittedName>
</protein>
<keyword evidence="3" id="KW-1185">Reference proteome</keyword>
<accession>A0A2I0HU92</accession>
<sequence>MAASLRGSHGSKRPLQPQSKRIPIKLRHYMRQAKINSREPTHFGTEEASSDPYGPRGLSATSPQGWPRRGVLPSLRARGRESRKWQEGRVTRLDATGDGTREQRQRQLRGKEARKFEDVWLKSSREVIEIPGVFPLILAGLGHEMGCAGMREWAGGRELFREKLA</sequence>
<organism evidence="2 3">
    <name type="scientific">Punica granatum</name>
    <name type="common">Pomegranate</name>
    <dbReference type="NCBI Taxonomy" id="22663"/>
    <lineage>
        <taxon>Eukaryota</taxon>
        <taxon>Viridiplantae</taxon>
        <taxon>Streptophyta</taxon>
        <taxon>Embryophyta</taxon>
        <taxon>Tracheophyta</taxon>
        <taxon>Spermatophyta</taxon>
        <taxon>Magnoliopsida</taxon>
        <taxon>eudicotyledons</taxon>
        <taxon>Gunneridae</taxon>
        <taxon>Pentapetalae</taxon>
        <taxon>rosids</taxon>
        <taxon>malvids</taxon>
        <taxon>Myrtales</taxon>
        <taxon>Lythraceae</taxon>
        <taxon>Punica</taxon>
    </lineage>
</organism>
<feature type="compositionally biased region" description="Basic and acidic residues" evidence="1">
    <location>
        <begin position="99"/>
        <end position="108"/>
    </location>
</feature>
<dbReference type="AlphaFoldDB" id="A0A2I0HU92"/>
<feature type="compositionally biased region" description="Basic and acidic residues" evidence="1">
    <location>
        <begin position="78"/>
        <end position="92"/>
    </location>
</feature>